<evidence type="ECO:0000256" key="13">
    <source>
        <dbReference type="ARBA" id="ARBA00047872"/>
    </source>
</evidence>
<evidence type="ECO:0000256" key="3">
    <source>
        <dbReference type="ARBA" id="ARBA00004986"/>
    </source>
</evidence>
<dbReference type="SUPFAM" id="SSF53633">
    <property type="entry name" value="Carbamate kinase-like"/>
    <property type="match status" value="1"/>
</dbReference>
<evidence type="ECO:0000256" key="1">
    <source>
        <dbReference type="ARBA" id="ARBA00003121"/>
    </source>
</evidence>
<dbReference type="STRING" id="1122184.SAMN02745176_03099"/>
<evidence type="ECO:0000256" key="10">
    <source>
        <dbReference type="ARBA" id="ARBA00022840"/>
    </source>
</evidence>
<dbReference type="PANTHER" id="PTHR21499">
    <property type="entry name" value="ASPARTATE KINASE"/>
    <property type="match status" value="1"/>
</dbReference>
<evidence type="ECO:0000256" key="7">
    <source>
        <dbReference type="ARBA" id="ARBA00022679"/>
    </source>
</evidence>
<dbReference type="GO" id="GO:0005829">
    <property type="term" value="C:cytosol"/>
    <property type="evidence" value="ECO:0007669"/>
    <property type="project" value="TreeGrafter"/>
</dbReference>
<keyword evidence="11" id="KW-0220">Diaminopimelate biosynthesis</keyword>
<dbReference type="GO" id="GO:0005524">
    <property type="term" value="F:ATP binding"/>
    <property type="evidence" value="ECO:0007669"/>
    <property type="project" value="UniProtKB-KW"/>
</dbReference>
<evidence type="ECO:0000256" key="14">
    <source>
        <dbReference type="PIRSR" id="PIRSR000726-1"/>
    </source>
</evidence>
<dbReference type="OrthoDB" id="9799110at2"/>
<dbReference type="InterPro" id="IPR001048">
    <property type="entry name" value="Asp/Glu/Uridylate_kinase"/>
</dbReference>
<feature type="domain" description="CASTOR ACT" evidence="18">
    <location>
        <begin position="338"/>
        <end position="401"/>
    </location>
</feature>
<evidence type="ECO:0000313" key="19">
    <source>
        <dbReference type="EMBL" id="SHJ29765.1"/>
    </source>
</evidence>
<dbReference type="UniPathway" id="UPA00034">
    <property type="reaction ID" value="UER00015"/>
</dbReference>
<comment type="similarity">
    <text evidence="5 15">Belongs to the aspartokinase family.</text>
</comment>
<dbReference type="PIRSF" id="PIRSF000726">
    <property type="entry name" value="Asp_kin"/>
    <property type="match status" value="1"/>
</dbReference>
<dbReference type="EC" id="2.7.2.4" evidence="15"/>
<evidence type="ECO:0000256" key="4">
    <source>
        <dbReference type="ARBA" id="ARBA00005139"/>
    </source>
</evidence>
<sequence length="409" mass="45001">MRFIVQKFGGTSVSTQERRNMVVNKIETAKGKDYFPVVVVSAIGRNGDPYATDTLINLAKSVGVEPNLRELDLLMSCGEIISCVVLANTLKKRGHECKVFTGGQAGIITDDNYGDAEVIRVEPKNILECVEKNIIPIIAGFQGVTEDGNITTLGRGGSDVSAAIIGEAINAEVVEIYTDVDGVMTADPAIVRDAKVMETVFYNEIFQMAEYGAKVIHPRAVEIAMRSNIPLMIKSTLSEKNGTLITNYDKSRRYRHDKEDKLITAIAQIGNRSQFKVIFDGSADQYEKDTILFNLIAAERISIDMINIYPDIKVFIVDGTNESKLKNILKSQGYNFEVISNCTKVTIIGNKMRGMPGVMAKMIEALSDNNIEILQTSDSHTTISCLIKSENTNVAVNALHKKFELGTNK</sequence>
<reference evidence="19 20" key="1">
    <citation type="submission" date="2016-11" db="EMBL/GenBank/DDBJ databases">
        <authorList>
            <person name="Jaros S."/>
            <person name="Januszkiewicz K."/>
            <person name="Wedrychowicz H."/>
        </authorList>
    </citation>
    <scope>NUCLEOTIDE SEQUENCE [LARGE SCALE GENOMIC DNA]</scope>
    <source>
        <strain evidence="19 20">DSM 19022</strain>
    </source>
</reference>
<dbReference type="RefSeq" id="WP_073027278.1">
    <property type="nucleotide sequence ID" value="NZ_FQZS01000027.1"/>
</dbReference>
<feature type="binding site" evidence="14">
    <location>
        <begin position="7"/>
        <end position="10"/>
    </location>
    <ligand>
        <name>ATP</name>
        <dbReference type="ChEBI" id="CHEBI:30616"/>
    </ligand>
</feature>
<keyword evidence="10 14" id="KW-0067">ATP-binding</keyword>
<dbReference type="SUPFAM" id="SSF55021">
    <property type="entry name" value="ACT-like"/>
    <property type="match status" value="2"/>
</dbReference>
<dbReference type="InterPro" id="IPR005260">
    <property type="entry name" value="Asp_kin_monofn"/>
</dbReference>
<evidence type="ECO:0000256" key="2">
    <source>
        <dbReference type="ARBA" id="ARBA00004766"/>
    </source>
</evidence>
<gene>
    <name evidence="19" type="ORF">SAMN02745176_03099</name>
</gene>
<evidence type="ECO:0000256" key="5">
    <source>
        <dbReference type="ARBA" id="ARBA00010122"/>
    </source>
</evidence>
<dbReference type="Proteomes" id="UP000184442">
    <property type="component" value="Unassembled WGS sequence"/>
</dbReference>
<dbReference type="PANTHER" id="PTHR21499:SF3">
    <property type="entry name" value="ASPARTOKINASE"/>
    <property type="match status" value="1"/>
</dbReference>
<evidence type="ECO:0000256" key="15">
    <source>
        <dbReference type="RuleBase" id="RU003448"/>
    </source>
</evidence>
<feature type="binding site" evidence="14">
    <location>
        <begin position="178"/>
        <end position="179"/>
    </location>
    <ligand>
        <name>ATP</name>
        <dbReference type="ChEBI" id="CHEBI:30616"/>
    </ligand>
</feature>
<dbReference type="GO" id="GO:0009088">
    <property type="term" value="P:threonine biosynthetic process"/>
    <property type="evidence" value="ECO:0007669"/>
    <property type="project" value="UniProtKB-UniPathway"/>
</dbReference>
<dbReference type="NCBIfam" id="NF006068">
    <property type="entry name" value="PRK08210.1"/>
    <property type="match status" value="1"/>
</dbReference>
<evidence type="ECO:0000259" key="18">
    <source>
        <dbReference type="Pfam" id="PF13840"/>
    </source>
</evidence>
<dbReference type="FunFam" id="3.40.1160.10:FF:000002">
    <property type="entry name" value="Aspartokinase"/>
    <property type="match status" value="1"/>
</dbReference>
<accession>A0A1M6I5R1</accession>
<dbReference type="NCBIfam" id="TIGR00657">
    <property type="entry name" value="asp_kinases"/>
    <property type="match status" value="1"/>
</dbReference>
<comment type="pathway">
    <text evidence="3 16">Amino-acid biosynthesis; L-methionine biosynthesis via de novo pathway; L-homoserine from L-aspartate: step 1/3.</text>
</comment>
<proteinExistence type="inferred from homology"/>
<protein>
    <recommendedName>
        <fullName evidence="15">Aspartokinase</fullName>
        <ecNumber evidence="15">2.7.2.4</ecNumber>
    </recommendedName>
</protein>
<comment type="function">
    <text evidence="1">Catalyzes the phosphorylation of the beta-carboxyl group of aspartic acid with ATP to yield 4-phospho-L-aspartate, which is involved in the branched biosynthetic pathway leading to the biosynthesis of amino acids threonine, isoleucine and methionine.</text>
</comment>
<evidence type="ECO:0000256" key="6">
    <source>
        <dbReference type="ARBA" id="ARBA00022605"/>
    </source>
</evidence>
<dbReference type="InterPro" id="IPR045865">
    <property type="entry name" value="ACT-like_dom_sf"/>
</dbReference>
<dbReference type="UniPathway" id="UPA00051">
    <property type="reaction ID" value="UER00462"/>
</dbReference>
<keyword evidence="20" id="KW-1185">Reference proteome</keyword>
<feature type="domain" description="Aspartate/glutamate/uridylate kinase" evidence="17">
    <location>
        <begin position="3"/>
        <end position="235"/>
    </location>
</feature>
<dbReference type="InterPro" id="IPR001341">
    <property type="entry name" value="Asp_kinase"/>
</dbReference>
<evidence type="ECO:0000256" key="8">
    <source>
        <dbReference type="ARBA" id="ARBA00022741"/>
    </source>
</evidence>
<keyword evidence="7 15" id="KW-0808">Transferase</keyword>
<evidence type="ECO:0000256" key="16">
    <source>
        <dbReference type="RuleBase" id="RU004249"/>
    </source>
</evidence>
<dbReference type="UniPathway" id="UPA00050">
    <property type="reaction ID" value="UER00461"/>
</dbReference>
<keyword evidence="9 15" id="KW-0418">Kinase</keyword>
<feature type="binding site" evidence="14">
    <location>
        <begin position="214"/>
        <end position="215"/>
    </location>
    <ligand>
        <name>ATP</name>
        <dbReference type="ChEBI" id="CHEBI:30616"/>
    </ligand>
</feature>
<dbReference type="AlphaFoldDB" id="A0A1M6I5R1"/>
<evidence type="ECO:0000259" key="17">
    <source>
        <dbReference type="Pfam" id="PF00696"/>
    </source>
</evidence>
<keyword evidence="8 14" id="KW-0547">Nucleotide-binding</keyword>
<dbReference type="PROSITE" id="PS00324">
    <property type="entry name" value="ASPARTOKINASE"/>
    <property type="match status" value="1"/>
</dbReference>
<evidence type="ECO:0000256" key="9">
    <source>
        <dbReference type="ARBA" id="ARBA00022777"/>
    </source>
</evidence>
<dbReference type="InterPro" id="IPR027795">
    <property type="entry name" value="CASTOR_ACT_dom"/>
</dbReference>
<evidence type="ECO:0000256" key="12">
    <source>
        <dbReference type="ARBA" id="ARBA00023154"/>
    </source>
</evidence>
<keyword evidence="12" id="KW-0457">Lysine biosynthesis</keyword>
<feature type="binding site" evidence="14">
    <location>
        <position position="79"/>
    </location>
    <ligand>
        <name>substrate</name>
    </ligand>
</feature>
<dbReference type="GO" id="GO:0009090">
    <property type="term" value="P:homoserine biosynthetic process"/>
    <property type="evidence" value="ECO:0007669"/>
    <property type="project" value="TreeGrafter"/>
</dbReference>
<comment type="pathway">
    <text evidence="4 16">Amino-acid biosynthesis; L-threonine biosynthesis; L-threonine from L-aspartate: step 1/5.</text>
</comment>
<dbReference type="Pfam" id="PF00696">
    <property type="entry name" value="AA_kinase"/>
    <property type="match status" value="1"/>
</dbReference>
<dbReference type="InterPro" id="IPR018042">
    <property type="entry name" value="Aspartate_kinase_CS"/>
</dbReference>
<dbReference type="GO" id="GO:0004072">
    <property type="term" value="F:aspartate kinase activity"/>
    <property type="evidence" value="ECO:0007669"/>
    <property type="project" value="UniProtKB-EC"/>
</dbReference>
<dbReference type="InterPro" id="IPR036393">
    <property type="entry name" value="AceGlu_kinase-like_sf"/>
</dbReference>
<dbReference type="EMBL" id="FQZS01000027">
    <property type="protein sequence ID" value="SHJ29765.1"/>
    <property type="molecule type" value="Genomic_DNA"/>
</dbReference>
<evidence type="ECO:0000313" key="20">
    <source>
        <dbReference type="Proteomes" id="UP000184442"/>
    </source>
</evidence>
<dbReference type="GO" id="GO:0009089">
    <property type="term" value="P:lysine biosynthetic process via diaminopimelate"/>
    <property type="evidence" value="ECO:0007669"/>
    <property type="project" value="UniProtKB-UniPathway"/>
</dbReference>
<comment type="pathway">
    <text evidence="2 16">Amino-acid biosynthesis; L-lysine biosynthesis via DAP pathway; (S)-tetrahydrodipicolinate from L-aspartate: step 1/4.</text>
</comment>
<evidence type="ECO:0000256" key="11">
    <source>
        <dbReference type="ARBA" id="ARBA00022915"/>
    </source>
</evidence>
<organism evidence="19 20">
    <name type="scientific">Lutispora thermophila DSM 19022</name>
    <dbReference type="NCBI Taxonomy" id="1122184"/>
    <lineage>
        <taxon>Bacteria</taxon>
        <taxon>Bacillati</taxon>
        <taxon>Bacillota</taxon>
        <taxon>Clostridia</taxon>
        <taxon>Lutisporales</taxon>
        <taxon>Lutisporaceae</taxon>
        <taxon>Lutispora</taxon>
    </lineage>
</organism>
<dbReference type="Gene3D" id="3.40.1160.10">
    <property type="entry name" value="Acetylglutamate kinase-like"/>
    <property type="match status" value="1"/>
</dbReference>
<keyword evidence="6 16" id="KW-0028">Amino-acid biosynthesis</keyword>
<dbReference type="Gene3D" id="3.30.2130.10">
    <property type="entry name" value="VC0802-like"/>
    <property type="match status" value="1"/>
</dbReference>
<feature type="binding site" evidence="14">
    <location>
        <position position="52"/>
    </location>
    <ligand>
        <name>substrate</name>
    </ligand>
</feature>
<comment type="catalytic activity">
    <reaction evidence="13 15">
        <text>L-aspartate + ATP = 4-phospho-L-aspartate + ADP</text>
        <dbReference type="Rhea" id="RHEA:23776"/>
        <dbReference type="ChEBI" id="CHEBI:29991"/>
        <dbReference type="ChEBI" id="CHEBI:30616"/>
        <dbReference type="ChEBI" id="CHEBI:57535"/>
        <dbReference type="ChEBI" id="CHEBI:456216"/>
        <dbReference type="EC" id="2.7.2.4"/>
    </reaction>
</comment>
<name>A0A1M6I5R1_9FIRM</name>
<dbReference type="Pfam" id="PF13840">
    <property type="entry name" value="ACT_7"/>
    <property type="match status" value="1"/>
</dbReference>
<dbReference type="GO" id="GO:0019877">
    <property type="term" value="P:diaminopimelate biosynthetic process"/>
    <property type="evidence" value="ECO:0007669"/>
    <property type="project" value="UniProtKB-KW"/>
</dbReference>